<feature type="region of interest" description="Disordered" evidence="1">
    <location>
        <begin position="120"/>
        <end position="142"/>
    </location>
</feature>
<comment type="caution">
    <text evidence="2">The sequence shown here is derived from an EMBL/GenBank/DDBJ whole genome shotgun (WGS) entry which is preliminary data.</text>
</comment>
<evidence type="ECO:0000313" key="3">
    <source>
        <dbReference type="Proteomes" id="UP001212841"/>
    </source>
</evidence>
<dbReference type="Proteomes" id="UP001212841">
    <property type="component" value="Unassembled WGS sequence"/>
</dbReference>
<organism evidence="2 3">
    <name type="scientific">Rhizophlyctis rosea</name>
    <dbReference type="NCBI Taxonomy" id="64517"/>
    <lineage>
        <taxon>Eukaryota</taxon>
        <taxon>Fungi</taxon>
        <taxon>Fungi incertae sedis</taxon>
        <taxon>Chytridiomycota</taxon>
        <taxon>Chytridiomycota incertae sedis</taxon>
        <taxon>Chytridiomycetes</taxon>
        <taxon>Rhizophlyctidales</taxon>
        <taxon>Rhizophlyctidaceae</taxon>
        <taxon>Rhizophlyctis</taxon>
    </lineage>
</organism>
<dbReference type="SUPFAM" id="SSF57850">
    <property type="entry name" value="RING/U-box"/>
    <property type="match status" value="1"/>
</dbReference>
<feature type="compositionally biased region" description="Low complexity" evidence="1">
    <location>
        <begin position="124"/>
        <end position="141"/>
    </location>
</feature>
<name>A0AAD5S911_9FUNG</name>
<dbReference type="EMBL" id="JADGJD010000616">
    <property type="protein sequence ID" value="KAJ3049634.1"/>
    <property type="molecule type" value="Genomic_DNA"/>
</dbReference>
<evidence type="ECO:0000313" key="2">
    <source>
        <dbReference type="EMBL" id="KAJ3049634.1"/>
    </source>
</evidence>
<keyword evidence="3" id="KW-1185">Reference proteome</keyword>
<sequence>MTSIDDLLLLSDLHLTDLDANDKGKLRADAPLTDALLAQQFYRAELNTLKSCLLDAKLAASIDSALGTDAGVLAAIEEQNRLAERDAEIARRMQELLSSGRESQLRHLFAEYQCEELKIEPSRSAGPSNSGSTPSTTASGSKEFIKSTAASPAGRSSTTIKAPPHECVICTDSITSNPFKAPCGDTYCRKCIADLFLAATRDETLMPPRCCKKPIPLDLVTGMLTKAQIEAFEMKLLQYNTPDPMFCPNPSCASFIPPNAVKKPTTTCPSCSTNDGGT</sequence>
<accession>A0AAD5S911</accession>
<dbReference type="AlphaFoldDB" id="A0AAD5S911"/>
<proteinExistence type="predicted"/>
<evidence type="ECO:0008006" key="4">
    <source>
        <dbReference type="Google" id="ProtNLM"/>
    </source>
</evidence>
<reference evidence="2" key="1">
    <citation type="submission" date="2020-05" db="EMBL/GenBank/DDBJ databases">
        <title>Phylogenomic resolution of chytrid fungi.</title>
        <authorList>
            <person name="Stajich J.E."/>
            <person name="Amses K."/>
            <person name="Simmons R."/>
            <person name="Seto K."/>
            <person name="Myers J."/>
            <person name="Bonds A."/>
            <person name="Quandt C.A."/>
            <person name="Barry K."/>
            <person name="Liu P."/>
            <person name="Grigoriev I."/>
            <person name="Longcore J.E."/>
            <person name="James T.Y."/>
        </authorList>
    </citation>
    <scope>NUCLEOTIDE SEQUENCE</scope>
    <source>
        <strain evidence="2">JEL0318</strain>
    </source>
</reference>
<gene>
    <name evidence="2" type="ORF">HK097_009384</name>
</gene>
<dbReference type="InterPro" id="IPR013083">
    <property type="entry name" value="Znf_RING/FYVE/PHD"/>
</dbReference>
<protein>
    <recommendedName>
        <fullName evidence="4">RING-type domain-containing protein</fullName>
    </recommendedName>
</protein>
<evidence type="ECO:0000256" key="1">
    <source>
        <dbReference type="SAM" id="MobiDB-lite"/>
    </source>
</evidence>
<dbReference type="Gene3D" id="3.30.40.10">
    <property type="entry name" value="Zinc/RING finger domain, C3HC4 (zinc finger)"/>
    <property type="match status" value="1"/>
</dbReference>